<reference evidence="1 2" key="1">
    <citation type="submission" date="2016-10" db="EMBL/GenBank/DDBJ databases">
        <authorList>
            <person name="de Groot N.N."/>
        </authorList>
    </citation>
    <scope>NUCLEOTIDE SEQUENCE [LARGE SCALE GENOMIC DNA]</scope>
    <source>
        <strain evidence="1 2">DSM 29619</strain>
    </source>
</reference>
<proteinExistence type="predicted"/>
<keyword evidence="2" id="KW-1185">Reference proteome</keyword>
<dbReference type="RefSeq" id="WP_093454689.1">
    <property type="nucleotide sequence ID" value="NZ_BAABWI010000007.1"/>
</dbReference>
<evidence type="ECO:0008006" key="3">
    <source>
        <dbReference type="Google" id="ProtNLM"/>
    </source>
</evidence>
<dbReference type="EMBL" id="FOLX01000002">
    <property type="protein sequence ID" value="SFD14726.1"/>
    <property type="molecule type" value="Genomic_DNA"/>
</dbReference>
<dbReference type="Gene3D" id="1.10.3700.10">
    <property type="entry name" value="AGR C 984p-like"/>
    <property type="match status" value="1"/>
</dbReference>
<evidence type="ECO:0000313" key="2">
    <source>
        <dbReference type="Proteomes" id="UP000231644"/>
    </source>
</evidence>
<organism evidence="1 2">
    <name type="scientific">Pseudooceanicola nitratireducens</name>
    <dbReference type="NCBI Taxonomy" id="517719"/>
    <lineage>
        <taxon>Bacteria</taxon>
        <taxon>Pseudomonadati</taxon>
        <taxon>Pseudomonadota</taxon>
        <taxon>Alphaproteobacteria</taxon>
        <taxon>Rhodobacterales</taxon>
        <taxon>Paracoccaceae</taxon>
        <taxon>Pseudooceanicola</taxon>
    </lineage>
</organism>
<dbReference type="OrthoDB" id="7824597at2"/>
<protein>
    <recommendedName>
        <fullName evidence="3">Flagellar basal-body rod protein FlgF</fullName>
    </recommendedName>
</protein>
<dbReference type="InterPro" id="IPR023157">
    <property type="entry name" value="AGR-C-984p-like_sf"/>
</dbReference>
<accession>A0A1I1PXU4</accession>
<dbReference type="Proteomes" id="UP000231644">
    <property type="component" value="Unassembled WGS sequence"/>
</dbReference>
<evidence type="ECO:0000313" key="1">
    <source>
        <dbReference type="EMBL" id="SFD14726.1"/>
    </source>
</evidence>
<dbReference type="SUPFAM" id="SSF158837">
    <property type="entry name" value="AGR C 984p-like"/>
    <property type="match status" value="1"/>
</dbReference>
<dbReference type="STRING" id="517719.SAMN05421762_3367"/>
<dbReference type="Pfam" id="PF06748">
    <property type="entry name" value="DUF1217"/>
    <property type="match status" value="1"/>
</dbReference>
<dbReference type="InterPro" id="IPR010626">
    <property type="entry name" value="DUF1217"/>
</dbReference>
<sequence length="274" mass="30632">MIPISGLSSLNGLNLVDRTRDSQLEIIRNTAQHSRAIEYFKENIGDVETVDQLVDDPELYGFVMRAFDLEDQMFGKAMIKKILKSNIEESDALVNRLTDTRFREMYEELGFQENGEGNLNTLLSGWKTRMVDRYVERQFLNAAEEQNETVATALEFRNKAADISSVYEILADTGLTEFFQTTLGLPSELSGLDIDKQAEILKSKLDLEDLQDPEFIEDMVRKYVVISDALNGTATANNAALTMLTANSGSAAQNIISITSTIDPVTFSASKLYL</sequence>
<name>A0A1I1PXU4_9RHOB</name>
<dbReference type="AlphaFoldDB" id="A0A1I1PXU4"/>
<gene>
    <name evidence="1" type="ORF">SAMN05421762_3367</name>
</gene>